<organism evidence="2 3">
    <name type="scientific">Jeotgalibaca arthritidis</name>
    <dbReference type="NCBI Taxonomy" id="1868794"/>
    <lineage>
        <taxon>Bacteria</taxon>
        <taxon>Bacillati</taxon>
        <taxon>Bacillota</taxon>
        <taxon>Bacilli</taxon>
        <taxon>Lactobacillales</taxon>
        <taxon>Carnobacteriaceae</taxon>
        <taxon>Jeotgalibaca</taxon>
    </lineage>
</organism>
<accession>A0A6G7KAN2</accession>
<dbReference type="Gene3D" id="3.20.80.10">
    <property type="entry name" value="Regulatory factor, effector binding domain"/>
    <property type="match status" value="1"/>
</dbReference>
<dbReference type="InterPro" id="IPR008319">
    <property type="entry name" value="GyrI-like_CCH_Lin2189-like"/>
</dbReference>
<feature type="domain" description="GyrI-like small molecule binding" evidence="1">
    <location>
        <begin position="18"/>
        <end position="199"/>
    </location>
</feature>
<dbReference type="KEGG" id="jar:G7057_07675"/>
<evidence type="ECO:0000259" key="1">
    <source>
        <dbReference type="Pfam" id="PF06445"/>
    </source>
</evidence>
<dbReference type="Pfam" id="PF06445">
    <property type="entry name" value="GyrI-like"/>
    <property type="match status" value="1"/>
</dbReference>
<reference evidence="2 3" key="1">
    <citation type="journal article" date="2017" name="Int. J. Syst. Evol. Microbiol.">
        <title>Jeotgalibaca porci sp. nov. and Jeotgalibaca arthritidis sp. nov., isolated from pigs, and emended description of the genus Jeotgalibaca.</title>
        <authorList>
            <person name="Zamora L."/>
            <person name="Perez-Sancho M."/>
            <person name="Dominguez L."/>
            <person name="Fernandez-Garayzabal J.F."/>
            <person name="Vela A.I."/>
        </authorList>
    </citation>
    <scope>NUCLEOTIDE SEQUENCE [LARGE SCALE GENOMIC DNA]</scope>
    <source>
        <strain evidence="2 3">CECT 9157</strain>
    </source>
</reference>
<dbReference type="AlphaFoldDB" id="A0A6G7KAN2"/>
<dbReference type="InterPro" id="IPR029442">
    <property type="entry name" value="GyrI-like"/>
</dbReference>
<name>A0A6G7KAN2_9LACT</name>
<evidence type="ECO:0000313" key="2">
    <source>
        <dbReference type="EMBL" id="QII82323.1"/>
    </source>
</evidence>
<dbReference type="InterPro" id="IPR011256">
    <property type="entry name" value="Reg_factor_effector_dom_sf"/>
</dbReference>
<sequence>MKHEWRKHEKGIYMPKRKPELIDVPTQHFFTITGSGNPNSSDFSERIEVLYALSYAIRMMNKTMYVPDDYFEYTVYPLEGVWDLSLEGRQKDQWEKDDLRYKIMIRQPEFVTAETIQYAMETVKAKNKVQHIDEVKFESLTDGLCLQMLHIGPYETEQETFDLMDAYAAEQGYERLSLRHKEIYLSDFRRTKAENLKTVLRYQVRPL</sequence>
<gene>
    <name evidence="2" type="ORF">G7057_07675</name>
</gene>
<dbReference type="RefSeq" id="WP_166162520.1">
    <property type="nucleotide sequence ID" value="NZ_CP049740.1"/>
</dbReference>
<evidence type="ECO:0000313" key="3">
    <source>
        <dbReference type="Proteomes" id="UP000501451"/>
    </source>
</evidence>
<protein>
    <recommendedName>
        <fullName evidence="1">GyrI-like small molecule binding domain-containing protein</fullName>
    </recommendedName>
</protein>
<proteinExistence type="predicted"/>
<dbReference type="SUPFAM" id="SSF55136">
    <property type="entry name" value="Probable bacterial effector-binding domain"/>
    <property type="match status" value="1"/>
</dbReference>
<keyword evidence="3" id="KW-1185">Reference proteome</keyword>
<dbReference type="EMBL" id="CP049740">
    <property type="protein sequence ID" value="QII82323.1"/>
    <property type="molecule type" value="Genomic_DNA"/>
</dbReference>
<dbReference type="PIRSF" id="PIRSF031644">
    <property type="entry name" value="UCP031644"/>
    <property type="match status" value="1"/>
</dbReference>
<dbReference type="Proteomes" id="UP000501451">
    <property type="component" value="Chromosome"/>
</dbReference>